<sequence>MGFKSAAFLSSLLALPLTTVAQSSETVLGVYIFHRHGDRTAKATPPANLTDLGYREVYERGQYYRSRYVASDATNPISGLNTDVVRLAQLAVTAPVDNVLQSSAAGFVQGLYPAAGNAASQTLRNGTSVEPPLGGFQIIPINIVSNGGAGSEDNGWLQDASSCANAETSSNNYFNSAQYQSLLKSTQSFYDRLDPVVNGSFSAAQTSFKNAYTIFDLINVAEIHNRTINSSNLLDTPTLFQLRTLADSHEYGLAYNASDDMRAIAGMQLAGEILDYLNSSITSFAKHNNKLGIQFGAYGTFFSFFGLANLTEASPNFFGVPDYASSMVFELVTTADVSKGAPSQDQINVRFLYHNGTSDNKTEPTAFPLFGQKSETVSWPDFVSNMSGISVTTTQEWCTKCGNFTGTCAAFAPSSGSSSSDSGSSSSGGGSHISTAVGGVIGAMVTLGVILGVEALILLLGGLRLVSKSRLAGAGVPNGAGTGAAVKA</sequence>
<keyword evidence="3" id="KW-0732">Signal</keyword>
<dbReference type="AlphaFoldDB" id="A0A9P4I2X7"/>
<dbReference type="GO" id="GO:0016791">
    <property type="term" value="F:phosphatase activity"/>
    <property type="evidence" value="ECO:0007669"/>
    <property type="project" value="TreeGrafter"/>
</dbReference>
<keyword evidence="5" id="KW-1185">Reference proteome</keyword>
<dbReference type="EMBL" id="ML978136">
    <property type="protein sequence ID" value="KAF2094010.1"/>
    <property type="molecule type" value="Genomic_DNA"/>
</dbReference>
<dbReference type="Gene3D" id="3.40.50.1240">
    <property type="entry name" value="Phosphoglycerate mutase-like"/>
    <property type="match status" value="1"/>
</dbReference>
<evidence type="ECO:0000256" key="1">
    <source>
        <dbReference type="ARBA" id="ARBA00005375"/>
    </source>
</evidence>
<comment type="caution">
    <text evidence="4">The sequence shown here is derived from an EMBL/GenBank/DDBJ whole genome shotgun (WGS) entry which is preliminary data.</text>
</comment>
<evidence type="ECO:0000256" key="2">
    <source>
        <dbReference type="SAM" id="Phobius"/>
    </source>
</evidence>
<dbReference type="Proteomes" id="UP000799772">
    <property type="component" value="Unassembled WGS sequence"/>
</dbReference>
<gene>
    <name evidence="4" type="ORF">NA57DRAFT_47774</name>
</gene>
<dbReference type="PANTHER" id="PTHR11567">
    <property type="entry name" value="ACID PHOSPHATASE-RELATED"/>
    <property type="match status" value="1"/>
</dbReference>
<comment type="similarity">
    <text evidence="1">Belongs to the histidine acid phosphatase family.</text>
</comment>
<dbReference type="InterPro" id="IPR050645">
    <property type="entry name" value="Histidine_acid_phosphatase"/>
</dbReference>
<evidence type="ECO:0000313" key="4">
    <source>
        <dbReference type="EMBL" id="KAF2094010.1"/>
    </source>
</evidence>
<proteinExistence type="inferred from homology"/>
<accession>A0A9P4I2X7</accession>
<dbReference type="InterPro" id="IPR029033">
    <property type="entry name" value="His_PPase_superfam"/>
</dbReference>
<reference evidence="4" key="1">
    <citation type="journal article" date="2020" name="Stud. Mycol.">
        <title>101 Dothideomycetes genomes: a test case for predicting lifestyles and emergence of pathogens.</title>
        <authorList>
            <person name="Haridas S."/>
            <person name="Albert R."/>
            <person name="Binder M."/>
            <person name="Bloem J."/>
            <person name="Labutti K."/>
            <person name="Salamov A."/>
            <person name="Andreopoulos B."/>
            <person name="Baker S."/>
            <person name="Barry K."/>
            <person name="Bills G."/>
            <person name="Bluhm B."/>
            <person name="Cannon C."/>
            <person name="Castanera R."/>
            <person name="Culley D."/>
            <person name="Daum C."/>
            <person name="Ezra D."/>
            <person name="Gonzalez J."/>
            <person name="Henrissat B."/>
            <person name="Kuo A."/>
            <person name="Liang C."/>
            <person name="Lipzen A."/>
            <person name="Lutzoni F."/>
            <person name="Magnuson J."/>
            <person name="Mondo S."/>
            <person name="Nolan M."/>
            <person name="Ohm R."/>
            <person name="Pangilinan J."/>
            <person name="Park H.-J."/>
            <person name="Ramirez L."/>
            <person name="Alfaro M."/>
            <person name="Sun H."/>
            <person name="Tritt A."/>
            <person name="Yoshinaga Y."/>
            <person name="Zwiers L.-H."/>
            <person name="Turgeon B."/>
            <person name="Goodwin S."/>
            <person name="Spatafora J."/>
            <person name="Crous P."/>
            <person name="Grigoriev I."/>
        </authorList>
    </citation>
    <scope>NUCLEOTIDE SEQUENCE</scope>
    <source>
        <strain evidence="4">CBS 133067</strain>
    </source>
</reference>
<name>A0A9P4I2X7_9PEZI</name>
<keyword evidence="2" id="KW-0812">Transmembrane</keyword>
<dbReference type="PANTHER" id="PTHR11567:SF142">
    <property type="entry name" value="PHOSPHOGLYCERATE MUTASE-LIKE PROTEIN"/>
    <property type="match status" value="1"/>
</dbReference>
<dbReference type="OrthoDB" id="258392at2759"/>
<feature type="signal peptide" evidence="3">
    <location>
        <begin position="1"/>
        <end position="21"/>
    </location>
</feature>
<keyword evidence="2" id="KW-1133">Transmembrane helix</keyword>
<evidence type="ECO:0000256" key="3">
    <source>
        <dbReference type="SAM" id="SignalP"/>
    </source>
</evidence>
<dbReference type="SUPFAM" id="SSF53254">
    <property type="entry name" value="Phosphoglycerate mutase-like"/>
    <property type="match status" value="1"/>
</dbReference>
<dbReference type="InterPro" id="IPR000560">
    <property type="entry name" value="His_Pase_clade-2"/>
</dbReference>
<feature type="transmembrane region" description="Helical" evidence="2">
    <location>
        <begin position="436"/>
        <end position="460"/>
    </location>
</feature>
<evidence type="ECO:0000313" key="5">
    <source>
        <dbReference type="Proteomes" id="UP000799772"/>
    </source>
</evidence>
<protein>
    <submittedName>
        <fullName evidence="4">Phosphoglycerate mutase-like protein</fullName>
    </submittedName>
</protein>
<dbReference type="CDD" id="cd07061">
    <property type="entry name" value="HP_HAP_like"/>
    <property type="match status" value="1"/>
</dbReference>
<keyword evidence="2" id="KW-0472">Membrane</keyword>
<dbReference type="Pfam" id="PF00328">
    <property type="entry name" value="His_Phos_2"/>
    <property type="match status" value="1"/>
</dbReference>
<feature type="chain" id="PRO_5040338470" evidence="3">
    <location>
        <begin position="22"/>
        <end position="488"/>
    </location>
</feature>
<organism evidence="4 5">
    <name type="scientific">Rhizodiscina lignyota</name>
    <dbReference type="NCBI Taxonomy" id="1504668"/>
    <lineage>
        <taxon>Eukaryota</taxon>
        <taxon>Fungi</taxon>
        <taxon>Dikarya</taxon>
        <taxon>Ascomycota</taxon>
        <taxon>Pezizomycotina</taxon>
        <taxon>Dothideomycetes</taxon>
        <taxon>Pleosporomycetidae</taxon>
        <taxon>Aulographales</taxon>
        <taxon>Rhizodiscinaceae</taxon>
        <taxon>Rhizodiscina</taxon>
    </lineage>
</organism>